<evidence type="ECO:0000256" key="10">
    <source>
        <dbReference type="ARBA" id="ARBA00029392"/>
    </source>
</evidence>
<keyword evidence="15" id="KW-1185">Reference proteome</keyword>
<evidence type="ECO:0000256" key="5">
    <source>
        <dbReference type="ARBA" id="ARBA00022487"/>
    </source>
</evidence>
<evidence type="ECO:0000259" key="13">
    <source>
        <dbReference type="Pfam" id="PF02230"/>
    </source>
</evidence>
<comment type="subcellular location">
    <subcellularLocation>
        <location evidence="1">Cytoplasm</location>
    </subcellularLocation>
</comment>
<organism evidence="14 15">
    <name type="scientific">Phialocephala subalpina</name>
    <dbReference type="NCBI Taxonomy" id="576137"/>
    <lineage>
        <taxon>Eukaryota</taxon>
        <taxon>Fungi</taxon>
        <taxon>Dikarya</taxon>
        <taxon>Ascomycota</taxon>
        <taxon>Pezizomycotina</taxon>
        <taxon>Leotiomycetes</taxon>
        <taxon>Helotiales</taxon>
        <taxon>Mollisiaceae</taxon>
        <taxon>Phialocephala</taxon>
        <taxon>Phialocephala fortinii species complex</taxon>
    </lineage>
</organism>
<keyword evidence="8" id="KW-0276">Fatty acid metabolism</keyword>
<dbReference type="STRING" id="576137.A0A1L7WGB9"/>
<evidence type="ECO:0000313" key="14">
    <source>
        <dbReference type="EMBL" id="CZR51808.1"/>
    </source>
</evidence>
<gene>
    <name evidence="14" type="ORF">PAC_01685</name>
</gene>
<reference evidence="14 15" key="1">
    <citation type="submission" date="2016-03" db="EMBL/GenBank/DDBJ databases">
        <authorList>
            <person name="Ploux O."/>
        </authorList>
    </citation>
    <scope>NUCLEOTIDE SEQUENCE [LARGE SCALE GENOMIC DNA]</scope>
    <source>
        <strain evidence="14 15">UAMH 11012</strain>
    </source>
</reference>
<evidence type="ECO:0000256" key="2">
    <source>
        <dbReference type="ARBA" id="ARBA00006499"/>
    </source>
</evidence>
<evidence type="ECO:0000256" key="11">
    <source>
        <dbReference type="ARBA" id="ARBA00031195"/>
    </source>
</evidence>
<dbReference type="InterPro" id="IPR003140">
    <property type="entry name" value="PLipase/COase/thioEstase"/>
</dbReference>
<proteinExistence type="inferred from homology"/>
<dbReference type="Gene3D" id="3.40.50.1820">
    <property type="entry name" value="alpha/beta hydrolase"/>
    <property type="match status" value="1"/>
</dbReference>
<dbReference type="GO" id="GO:0052689">
    <property type="term" value="F:carboxylic ester hydrolase activity"/>
    <property type="evidence" value="ECO:0007669"/>
    <property type="project" value="UniProtKB-KW"/>
</dbReference>
<comment type="similarity">
    <text evidence="2">Belongs to the AB hydrolase superfamily. AB hydrolase 2 family.</text>
</comment>
<evidence type="ECO:0000256" key="7">
    <source>
        <dbReference type="ARBA" id="ARBA00022801"/>
    </source>
</evidence>
<dbReference type="GO" id="GO:0005737">
    <property type="term" value="C:cytoplasm"/>
    <property type="evidence" value="ECO:0007669"/>
    <property type="project" value="UniProtKB-SubCell"/>
</dbReference>
<evidence type="ECO:0000256" key="9">
    <source>
        <dbReference type="ARBA" id="ARBA00023098"/>
    </source>
</evidence>
<accession>A0A1L7WGB9</accession>
<evidence type="ECO:0000256" key="12">
    <source>
        <dbReference type="ARBA" id="ARBA00047337"/>
    </source>
</evidence>
<dbReference type="InterPro" id="IPR029058">
    <property type="entry name" value="AB_hydrolase_fold"/>
</dbReference>
<keyword evidence="9" id="KW-0443">Lipid metabolism</keyword>
<feature type="domain" description="Phospholipase/carboxylesterase/thioesterase" evidence="13">
    <location>
        <begin position="6"/>
        <end position="62"/>
    </location>
</feature>
<dbReference type="Pfam" id="PF02230">
    <property type="entry name" value="Abhydrolase_2"/>
    <property type="match status" value="2"/>
</dbReference>
<comment type="catalytic activity">
    <reaction evidence="12">
        <text>S-hexadecanoyl-L-cysteinyl-[protein] + H2O = L-cysteinyl-[protein] + hexadecanoate + H(+)</text>
        <dbReference type="Rhea" id="RHEA:19233"/>
        <dbReference type="Rhea" id="RHEA-COMP:10131"/>
        <dbReference type="Rhea" id="RHEA-COMP:11032"/>
        <dbReference type="ChEBI" id="CHEBI:7896"/>
        <dbReference type="ChEBI" id="CHEBI:15377"/>
        <dbReference type="ChEBI" id="CHEBI:15378"/>
        <dbReference type="ChEBI" id="CHEBI:29950"/>
        <dbReference type="ChEBI" id="CHEBI:74151"/>
        <dbReference type="EC" id="3.1.2.22"/>
    </reaction>
</comment>
<keyword evidence="7" id="KW-0378">Hydrolase</keyword>
<comment type="function">
    <text evidence="10">Hydrolyzes fatty acids from S-acylated cysteine residues in proteins with a strong preference for palmitoylated G-alpha proteins over other acyl substrates. Mediates the deacylation of G-alpha proteins such as GPA1 in vivo, but has weak or no activity toward palmitoylated Ras proteins. Has weak lysophospholipase activity in vitro; however such activity may not exist in vivo.</text>
</comment>
<evidence type="ECO:0000313" key="15">
    <source>
        <dbReference type="Proteomes" id="UP000184330"/>
    </source>
</evidence>
<dbReference type="PANTHER" id="PTHR10655:SF17">
    <property type="entry name" value="LYSOPHOSPHOLIPASE-LIKE PROTEIN 1"/>
    <property type="match status" value="1"/>
</dbReference>
<name>A0A1L7WGB9_9HELO</name>
<dbReference type="InterPro" id="IPR050565">
    <property type="entry name" value="LYPA1-2/EST-like"/>
</dbReference>
<dbReference type="AlphaFoldDB" id="A0A1L7WGB9"/>
<dbReference type="SUPFAM" id="SSF53474">
    <property type="entry name" value="alpha/beta-Hydrolases"/>
    <property type="match status" value="1"/>
</dbReference>
<dbReference type="FunFam" id="3.40.50.1820:FF:000010">
    <property type="entry name" value="Acyl-protein thioesterase 2"/>
    <property type="match status" value="1"/>
</dbReference>
<dbReference type="PANTHER" id="PTHR10655">
    <property type="entry name" value="LYSOPHOSPHOLIPASE-RELATED"/>
    <property type="match status" value="1"/>
</dbReference>
<feature type="domain" description="Phospholipase/carboxylesterase/thioesterase" evidence="13">
    <location>
        <begin position="77"/>
        <end position="239"/>
    </location>
</feature>
<dbReference type="EMBL" id="FJOG01000002">
    <property type="protein sequence ID" value="CZR51808.1"/>
    <property type="molecule type" value="Genomic_DNA"/>
</dbReference>
<dbReference type="EC" id="3.1.2.22" evidence="3"/>
<keyword evidence="6" id="KW-0963">Cytoplasm</keyword>
<evidence type="ECO:0000256" key="6">
    <source>
        <dbReference type="ARBA" id="ARBA00022490"/>
    </source>
</evidence>
<sequence>MPPPTALIIPAVKKHTATVIMAHGLGDSGAGWVSLAENWRRRSKFDEVKFIFPNAPTIPITVVRLLPLHERQSPNASQNLGMSMPGWYDILDFGDLQAGQDEVGILRSRDYFHGLIKSEVDAGIPSNRIVLGGFSQGGAMSIFSGITAPQKLGGIFGLSCYLLLHSKFKELGAVDAPNKDTPIFMGHGDSDPLVKPAFGQMTAQLLRQEGYKVDLKMYRGLEHSATPEEIDDVEKYLNERIPPVGDNQPTL</sequence>
<dbReference type="OrthoDB" id="2418081at2759"/>
<evidence type="ECO:0000256" key="1">
    <source>
        <dbReference type="ARBA" id="ARBA00004496"/>
    </source>
</evidence>
<dbReference type="Proteomes" id="UP000184330">
    <property type="component" value="Unassembled WGS sequence"/>
</dbReference>
<keyword evidence="5" id="KW-0719">Serine esterase</keyword>
<protein>
    <recommendedName>
        <fullName evidence="4">Acyl-protein thioesterase 1</fullName>
        <ecNumber evidence="3">3.1.2.22</ecNumber>
    </recommendedName>
    <alternativeName>
        <fullName evidence="11">Palmitoyl-protein hydrolase</fullName>
    </alternativeName>
</protein>
<evidence type="ECO:0000256" key="3">
    <source>
        <dbReference type="ARBA" id="ARBA00012423"/>
    </source>
</evidence>
<evidence type="ECO:0000256" key="8">
    <source>
        <dbReference type="ARBA" id="ARBA00022832"/>
    </source>
</evidence>
<dbReference type="GO" id="GO:0008474">
    <property type="term" value="F:palmitoyl-(protein) hydrolase activity"/>
    <property type="evidence" value="ECO:0007669"/>
    <property type="project" value="UniProtKB-EC"/>
</dbReference>
<evidence type="ECO:0000256" key="4">
    <source>
        <dbReference type="ARBA" id="ARBA00014923"/>
    </source>
</evidence>
<dbReference type="GO" id="GO:0006631">
    <property type="term" value="P:fatty acid metabolic process"/>
    <property type="evidence" value="ECO:0007669"/>
    <property type="project" value="UniProtKB-KW"/>
</dbReference>